<evidence type="ECO:0000256" key="1">
    <source>
        <dbReference type="SAM" id="MobiDB-lite"/>
    </source>
</evidence>
<feature type="compositionally biased region" description="Polar residues" evidence="1">
    <location>
        <begin position="1"/>
        <end position="13"/>
    </location>
</feature>
<organism evidence="2 3">
    <name type="scientific">Actibacterium naphthalenivorans</name>
    <dbReference type="NCBI Taxonomy" id="1614693"/>
    <lineage>
        <taxon>Bacteria</taxon>
        <taxon>Pseudomonadati</taxon>
        <taxon>Pseudomonadota</taxon>
        <taxon>Alphaproteobacteria</taxon>
        <taxon>Rhodobacterales</taxon>
        <taxon>Roseobacteraceae</taxon>
        <taxon>Actibacterium</taxon>
    </lineage>
</organism>
<gene>
    <name evidence="2" type="ORF">GGR17_002580</name>
</gene>
<dbReference type="EMBL" id="JACIEQ010000003">
    <property type="protein sequence ID" value="MBB4022761.1"/>
    <property type="molecule type" value="Genomic_DNA"/>
</dbReference>
<sequence length="113" mass="11938">MTALPVQNGQQRQCEPAAARKAGQSQADRALSVVRFDLPAVTPQGNGGLLQFGLVCAKHHIMSALNADAGQFVAGTGGRARYHGKAFRPVISSLLFGDGHGVMTTLVHSFWLP</sequence>
<evidence type="ECO:0000313" key="2">
    <source>
        <dbReference type="EMBL" id="MBB4022761.1"/>
    </source>
</evidence>
<dbReference type="AlphaFoldDB" id="A0A840C9U6"/>
<comment type="caution">
    <text evidence="2">The sequence shown here is derived from an EMBL/GenBank/DDBJ whole genome shotgun (WGS) entry which is preliminary data.</text>
</comment>
<reference evidence="2" key="1">
    <citation type="submission" date="2020-08" db="EMBL/GenBank/DDBJ databases">
        <title>Genomic Encyclopedia of Type Strains, Phase IV (KMG-IV): sequencing the most valuable type-strain genomes for metagenomic binning, comparative biology and taxonomic classification.</title>
        <authorList>
            <person name="Goeker M."/>
        </authorList>
    </citation>
    <scope>NUCLEOTIDE SEQUENCE [LARGE SCALE GENOMIC DNA]</scope>
    <source>
        <strain evidence="2">DSM 105040</strain>
    </source>
</reference>
<dbReference type="RefSeq" id="WP_157445612.1">
    <property type="nucleotide sequence ID" value="NZ_JACIEQ010000003.1"/>
</dbReference>
<dbReference type="Proteomes" id="UP000585681">
    <property type="component" value="Unassembled WGS sequence"/>
</dbReference>
<protein>
    <submittedName>
        <fullName evidence="2">Uncharacterized protein</fullName>
    </submittedName>
</protein>
<proteinExistence type="predicted"/>
<feature type="region of interest" description="Disordered" evidence="1">
    <location>
        <begin position="1"/>
        <end position="23"/>
    </location>
</feature>
<name>A0A840C9U6_9RHOB</name>
<accession>A0A840C9U6</accession>
<keyword evidence="3" id="KW-1185">Reference proteome</keyword>
<evidence type="ECO:0000313" key="3">
    <source>
        <dbReference type="Proteomes" id="UP000585681"/>
    </source>
</evidence>